<accession>A0A8J2JUQ1</accession>
<evidence type="ECO:0000313" key="11">
    <source>
        <dbReference type="EMBL" id="CAG7703127.1"/>
    </source>
</evidence>
<keyword evidence="2" id="KW-1003">Cell membrane</keyword>
<evidence type="ECO:0000256" key="9">
    <source>
        <dbReference type="SAM" id="MobiDB-lite"/>
    </source>
</evidence>
<dbReference type="InterPro" id="IPR051170">
    <property type="entry name" value="Neural/epithelial_adhesion"/>
</dbReference>
<evidence type="ECO:0000256" key="7">
    <source>
        <dbReference type="ARBA" id="ARBA00023180"/>
    </source>
</evidence>
<feature type="compositionally biased region" description="Low complexity" evidence="9">
    <location>
        <begin position="343"/>
        <end position="352"/>
    </location>
</feature>
<dbReference type="GO" id="GO:0005886">
    <property type="term" value="C:plasma membrane"/>
    <property type="evidence" value="ECO:0007669"/>
    <property type="project" value="UniProtKB-SubCell"/>
</dbReference>
<feature type="compositionally biased region" description="Basic and acidic residues" evidence="9">
    <location>
        <begin position="322"/>
        <end position="342"/>
    </location>
</feature>
<evidence type="ECO:0000256" key="8">
    <source>
        <dbReference type="ARBA" id="ARBA00023319"/>
    </source>
</evidence>
<gene>
    <name evidence="11" type="ORF">AFUS01_LOCUS4469</name>
</gene>
<dbReference type="EMBL" id="CAJVCH010027849">
    <property type="protein sequence ID" value="CAG7703127.1"/>
    <property type="molecule type" value="Genomic_DNA"/>
</dbReference>
<protein>
    <recommendedName>
        <fullName evidence="10">Ig-like domain-containing protein</fullName>
    </recommendedName>
</protein>
<reference evidence="11" key="1">
    <citation type="submission" date="2021-06" db="EMBL/GenBank/DDBJ databases">
        <authorList>
            <person name="Hodson N. C."/>
            <person name="Mongue J. A."/>
            <person name="Jaron S. K."/>
        </authorList>
    </citation>
    <scope>NUCLEOTIDE SEQUENCE</scope>
</reference>
<dbReference type="InterPro" id="IPR003599">
    <property type="entry name" value="Ig_sub"/>
</dbReference>
<feature type="domain" description="Ig-like" evidence="10">
    <location>
        <begin position="172"/>
        <end position="271"/>
    </location>
</feature>
<comment type="caution">
    <text evidence="11">The sequence shown here is derived from an EMBL/GenBank/DDBJ whole genome shotgun (WGS) entry which is preliminary data.</text>
</comment>
<dbReference type="InterPro" id="IPR007110">
    <property type="entry name" value="Ig-like_dom"/>
</dbReference>
<keyword evidence="3" id="KW-0732">Signal</keyword>
<dbReference type="GO" id="GO:0043005">
    <property type="term" value="C:neuron projection"/>
    <property type="evidence" value="ECO:0007669"/>
    <property type="project" value="TreeGrafter"/>
</dbReference>
<proteinExistence type="predicted"/>
<feature type="non-terminal residue" evidence="11">
    <location>
        <position position="1"/>
    </location>
</feature>
<sequence>VGWVKADSKAIQAIHTHVITHNPRVFVSHSGHTEWHLHIKTVREEDRGSYMCQINTDPMISQVSFLEVVIPPDFIPEETSGDMMAPEGSTVKLNCNAKGHPTPTIQWRRENNQNITLKSSSGAKVQMATYEGNILRLLKVTRADMGAYLCIASNGVPPTISKRITVSVHFHPAIHVPNQLVGAPIGSPNVTLECNIEAYPRSIHFWTKDRGSSMIISTERYEVREILRSMFEVKMILIIHSFRRADAGSYECIAKNSLGDNQGVVKLHALNLNDDDDGGGEKSNKSPGNAFVYDNEESEYEEETVVVTRTPESNNPYYKNTKAGDRNRNKGREGTRDHETSHSGRGTSTTSTGRHKNTHHTYTSINTNNNNNNKNGGSNQFQTVIVPVNPSENSDSSSAHITPHSTFFLVPITSTLLLILRLLISHLVPSFI</sequence>
<comment type="subcellular location">
    <subcellularLocation>
        <location evidence="1">Cell membrane</location>
    </subcellularLocation>
</comment>
<dbReference type="Pfam" id="PF13927">
    <property type="entry name" value="Ig_3"/>
    <property type="match status" value="2"/>
</dbReference>
<evidence type="ECO:0000256" key="6">
    <source>
        <dbReference type="ARBA" id="ARBA00023157"/>
    </source>
</evidence>
<evidence type="ECO:0000256" key="4">
    <source>
        <dbReference type="ARBA" id="ARBA00022737"/>
    </source>
</evidence>
<evidence type="ECO:0000256" key="1">
    <source>
        <dbReference type="ARBA" id="ARBA00004236"/>
    </source>
</evidence>
<keyword evidence="12" id="KW-1185">Reference proteome</keyword>
<dbReference type="PROSITE" id="PS50835">
    <property type="entry name" value="IG_LIKE"/>
    <property type="match status" value="3"/>
</dbReference>
<dbReference type="SMART" id="SM00409">
    <property type="entry name" value="IG"/>
    <property type="match status" value="3"/>
</dbReference>
<evidence type="ECO:0000313" key="12">
    <source>
        <dbReference type="Proteomes" id="UP000708208"/>
    </source>
</evidence>
<keyword evidence="6" id="KW-1015">Disulfide bond</keyword>
<feature type="domain" description="Ig-like" evidence="10">
    <location>
        <begin position="1"/>
        <end position="64"/>
    </location>
</feature>
<dbReference type="InterPro" id="IPR003598">
    <property type="entry name" value="Ig_sub2"/>
</dbReference>
<dbReference type="SMART" id="SM00408">
    <property type="entry name" value="IGc2"/>
    <property type="match status" value="2"/>
</dbReference>
<dbReference type="FunFam" id="2.60.40.10:FF:000328">
    <property type="entry name" value="CLUMA_CG000981, isoform A"/>
    <property type="match status" value="1"/>
</dbReference>
<feature type="compositionally biased region" description="Low complexity" evidence="9">
    <location>
        <begin position="360"/>
        <end position="379"/>
    </location>
</feature>
<name>A0A8J2JUQ1_9HEXA</name>
<keyword evidence="4" id="KW-0677">Repeat</keyword>
<feature type="domain" description="Ig-like" evidence="10">
    <location>
        <begin position="72"/>
        <end position="167"/>
    </location>
</feature>
<evidence type="ECO:0000256" key="2">
    <source>
        <dbReference type="ARBA" id="ARBA00022475"/>
    </source>
</evidence>
<keyword evidence="8" id="KW-0393">Immunoglobulin domain</keyword>
<keyword evidence="7" id="KW-0325">Glycoprotein</keyword>
<evidence type="ECO:0000256" key="5">
    <source>
        <dbReference type="ARBA" id="ARBA00023136"/>
    </source>
</evidence>
<dbReference type="OrthoDB" id="10012075at2759"/>
<evidence type="ECO:0000256" key="3">
    <source>
        <dbReference type="ARBA" id="ARBA00022729"/>
    </source>
</evidence>
<feature type="compositionally biased region" description="Acidic residues" evidence="9">
    <location>
        <begin position="294"/>
        <end position="304"/>
    </location>
</feature>
<organism evidence="11 12">
    <name type="scientific">Allacma fusca</name>
    <dbReference type="NCBI Taxonomy" id="39272"/>
    <lineage>
        <taxon>Eukaryota</taxon>
        <taxon>Metazoa</taxon>
        <taxon>Ecdysozoa</taxon>
        <taxon>Arthropoda</taxon>
        <taxon>Hexapoda</taxon>
        <taxon>Collembola</taxon>
        <taxon>Symphypleona</taxon>
        <taxon>Sminthuridae</taxon>
        <taxon>Allacma</taxon>
    </lineage>
</organism>
<evidence type="ECO:0000259" key="10">
    <source>
        <dbReference type="PROSITE" id="PS50835"/>
    </source>
</evidence>
<feature type="region of interest" description="Disordered" evidence="9">
    <location>
        <begin position="271"/>
        <end position="381"/>
    </location>
</feature>
<dbReference type="AlphaFoldDB" id="A0A8J2JUQ1"/>
<dbReference type="Proteomes" id="UP000708208">
    <property type="component" value="Unassembled WGS sequence"/>
</dbReference>
<dbReference type="PANTHER" id="PTHR12231:SF255">
    <property type="entry name" value="DPR-INTERACTING PROTEIN ALPHA, ISOFORM A"/>
    <property type="match status" value="1"/>
</dbReference>
<keyword evidence="5" id="KW-0472">Membrane</keyword>
<dbReference type="PANTHER" id="PTHR12231">
    <property type="entry name" value="CTX-RELATED TYPE I TRANSMEMBRANE PROTEIN"/>
    <property type="match status" value="1"/>
</dbReference>